<dbReference type="RefSeq" id="WP_093259066.1">
    <property type="nucleotide sequence ID" value="NZ_FNKK01000002.1"/>
</dbReference>
<dbReference type="EMBL" id="FNKK01000002">
    <property type="protein sequence ID" value="SDQ84580.1"/>
    <property type="molecule type" value="Genomic_DNA"/>
</dbReference>
<dbReference type="AlphaFoldDB" id="A0A1H1E7N1"/>
<feature type="signal peptide" evidence="1">
    <location>
        <begin position="1"/>
        <end position="26"/>
    </location>
</feature>
<evidence type="ECO:0000313" key="3">
    <source>
        <dbReference type="Proteomes" id="UP000217103"/>
    </source>
</evidence>
<dbReference type="OrthoDB" id="3549340at2"/>
<sequence>MLKKFLVAGAVLAGFAGMGLATPAQAYVGEPKPVNENDYNVSSVGDPVVVCGNSVIGDLTLNLSALLGLPATDADKKSVDCSIKVIQD</sequence>
<proteinExistence type="predicted"/>
<gene>
    <name evidence="2" type="ORF">SAMN04489764_2346</name>
</gene>
<name>A0A1H1E7N1_9ACTN</name>
<feature type="chain" id="PRO_5011656023" description="Secreted protein" evidence="1">
    <location>
        <begin position="27"/>
        <end position="88"/>
    </location>
</feature>
<reference evidence="2 3" key="1">
    <citation type="submission" date="2016-10" db="EMBL/GenBank/DDBJ databases">
        <authorList>
            <person name="de Groot N.N."/>
        </authorList>
    </citation>
    <scope>NUCLEOTIDE SEQUENCE [LARGE SCALE GENOMIC DNA]</scope>
    <source>
        <strain evidence="2 3">DSM 43794</strain>
    </source>
</reference>
<evidence type="ECO:0000313" key="2">
    <source>
        <dbReference type="EMBL" id="SDQ84580.1"/>
    </source>
</evidence>
<dbReference type="Proteomes" id="UP000217103">
    <property type="component" value="Unassembled WGS sequence"/>
</dbReference>
<organism evidence="2 3">
    <name type="scientific">Thermostaphylospora chromogena</name>
    <dbReference type="NCBI Taxonomy" id="35622"/>
    <lineage>
        <taxon>Bacteria</taxon>
        <taxon>Bacillati</taxon>
        <taxon>Actinomycetota</taxon>
        <taxon>Actinomycetes</taxon>
        <taxon>Streptosporangiales</taxon>
        <taxon>Thermomonosporaceae</taxon>
        <taxon>Thermostaphylospora</taxon>
    </lineage>
</organism>
<evidence type="ECO:0000256" key="1">
    <source>
        <dbReference type="SAM" id="SignalP"/>
    </source>
</evidence>
<protein>
    <recommendedName>
        <fullName evidence="4">Secreted protein</fullName>
    </recommendedName>
</protein>
<accession>A0A1H1E7N1</accession>
<evidence type="ECO:0008006" key="4">
    <source>
        <dbReference type="Google" id="ProtNLM"/>
    </source>
</evidence>
<keyword evidence="3" id="KW-1185">Reference proteome</keyword>
<keyword evidence="1" id="KW-0732">Signal</keyword>